<keyword evidence="9 10" id="KW-0413">Isomerase</keyword>
<evidence type="ECO:0000256" key="5">
    <source>
        <dbReference type="ARBA" id="ARBA00022272"/>
    </source>
</evidence>
<dbReference type="eggNOG" id="COG0135">
    <property type="taxonomic scope" value="Bacteria"/>
</dbReference>
<dbReference type="PANTHER" id="PTHR42894:SF1">
    <property type="entry name" value="N-(5'-PHOSPHORIBOSYL)ANTHRANILATE ISOMERASE"/>
    <property type="match status" value="1"/>
</dbReference>
<keyword evidence="13" id="KW-1185">Reference proteome</keyword>
<dbReference type="GO" id="GO:0004640">
    <property type="term" value="F:phosphoribosylanthranilate isomerase activity"/>
    <property type="evidence" value="ECO:0007669"/>
    <property type="project" value="UniProtKB-UniRule"/>
</dbReference>
<dbReference type="Gene3D" id="3.20.20.70">
    <property type="entry name" value="Aldolase class I"/>
    <property type="match status" value="1"/>
</dbReference>
<keyword evidence="6 10" id="KW-0028">Amino-acid biosynthesis</keyword>
<proteinExistence type="inferred from homology"/>
<gene>
    <name evidence="10 12" type="primary">trpF</name>
    <name evidence="12" type="ORF">Lsha_1935</name>
</gene>
<comment type="pathway">
    <text evidence="2 10">Amino-acid biosynthesis; L-tryptophan biosynthesis; L-tryptophan from chorismate: step 3/5.</text>
</comment>
<dbReference type="PATRIC" id="fig|1122169.6.peg.2214"/>
<comment type="catalytic activity">
    <reaction evidence="1 10">
        <text>N-(5-phospho-beta-D-ribosyl)anthranilate = 1-(2-carboxyphenylamino)-1-deoxy-D-ribulose 5-phosphate</text>
        <dbReference type="Rhea" id="RHEA:21540"/>
        <dbReference type="ChEBI" id="CHEBI:18277"/>
        <dbReference type="ChEBI" id="CHEBI:58613"/>
        <dbReference type="EC" id="5.3.1.24"/>
    </reaction>
</comment>
<evidence type="ECO:0000256" key="3">
    <source>
        <dbReference type="ARBA" id="ARBA00007571"/>
    </source>
</evidence>
<evidence type="ECO:0000256" key="10">
    <source>
        <dbReference type="HAMAP-Rule" id="MF_00135"/>
    </source>
</evidence>
<dbReference type="Proteomes" id="UP000054600">
    <property type="component" value="Unassembled WGS sequence"/>
</dbReference>
<keyword evidence="7 10" id="KW-0822">Tryptophan biosynthesis</keyword>
<evidence type="ECO:0000256" key="2">
    <source>
        <dbReference type="ARBA" id="ARBA00004664"/>
    </source>
</evidence>
<dbReference type="AlphaFoldDB" id="A0A0W0YQV9"/>
<evidence type="ECO:0000313" key="13">
    <source>
        <dbReference type="Proteomes" id="UP000054600"/>
    </source>
</evidence>
<comment type="similarity">
    <text evidence="3 10">Belongs to the TrpF family.</text>
</comment>
<dbReference type="EC" id="5.3.1.24" evidence="4 10"/>
<dbReference type="PANTHER" id="PTHR42894">
    <property type="entry name" value="N-(5'-PHOSPHORIBOSYL)ANTHRANILATE ISOMERASE"/>
    <property type="match status" value="1"/>
</dbReference>
<evidence type="ECO:0000256" key="4">
    <source>
        <dbReference type="ARBA" id="ARBA00012572"/>
    </source>
</evidence>
<dbReference type="InterPro" id="IPR044643">
    <property type="entry name" value="TrpF_fam"/>
</dbReference>
<evidence type="ECO:0000256" key="7">
    <source>
        <dbReference type="ARBA" id="ARBA00022822"/>
    </source>
</evidence>
<dbReference type="HAMAP" id="MF_00135">
    <property type="entry name" value="PRAI"/>
    <property type="match status" value="1"/>
</dbReference>
<dbReference type="FunFam" id="3.20.20.70:FF:000075">
    <property type="entry name" value="Tryptophan biosynthesis protein TRP1"/>
    <property type="match status" value="1"/>
</dbReference>
<evidence type="ECO:0000256" key="8">
    <source>
        <dbReference type="ARBA" id="ARBA00023141"/>
    </source>
</evidence>
<dbReference type="NCBIfam" id="NF002298">
    <property type="entry name" value="PRK01222.1-4"/>
    <property type="match status" value="1"/>
</dbReference>
<dbReference type="GO" id="GO:0000162">
    <property type="term" value="P:L-tryptophan biosynthetic process"/>
    <property type="evidence" value="ECO:0007669"/>
    <property type="project" value="UniProtKB-UniRule"/>
</dbReference>
<dbReference type="InterPro" id="IPR013785">
    <property type="entry name" value="Aldolase_TIM"/>
</dbReference>
<dbReference type="CDD" id="cd00405">
    <property type="entry name" value="PRAI"/>
    <property type="match status" value="1"/>
</dbReference>
<reference evidence="12 13" key="1">
    <citation type="submission" date="2015-11" db="EMBL/GenBank/DDBJ databases">
        <title>Genomic analysis of 38 Legionella species identifies large and diverse effector repertoires.</title>
        <authorList>
            <person name="Burstein D."/>
            <person name="Amaro F."/>
            <person name="Zusman T."/>
            <person name="Lifshitz Z."/>
            <person name="Cohen O."/>
            <person name="Gilbert J.A."/>
            <person name="Pupko T."/>
            <person name="Shuman H.A."/>
            <person name="Segal G."/>
        </authorList>
    </citation>
    <scope>NUCLEOTIDE SEQUENCE [LARGE SCALE GENOMIC DNA]</scope>
    <source>
        <strain evidence="12 13">ATCC 49655</strain>
    </source>
</reference>
<evidence type="ECO:0000259" key="11">
    <source>
        <dbReference type="Pfam" id="PF00697"/>
    </source>
</evidence>
<feature type="domain" description="N-(5'phosphoribosyl) anthranilate isomerase (PRAI)" evidence="11">
    <location>
        <begin position="8"/>
        <end position="203"/>
    </location>
</feature>
<dbReference type="Pfam" id="PF00697">
    <property type="entry name" value="PRAI"/>
    <property type="match status" value="1"/>
</dbReference>
<organism evidence="12 13">
    <name type="scientific">Legionella shakespearei DSM 23087</name>
    <dbReference type="NCBI Taxonomy" id="1122169"/>
    <lineage>
        <taxon>Bacteria</taxon>
        <taxon>Pseudomonadati</taxon>
        <taxon>Pseudomonadota</taxon>
        <taxon>Gammaproteobacteria</taxon>
        <taxon>Legionellales</taxon>
        <taxon>Legionellaceae</taxon>
        <taxon>Legionella</taxon>
    </lineage>
</organism>
<dbReference type="SUPFAM" id="SSF51366">
    <property type="entry name" value="Ribulose-phoshate binding barrel"/>
    <property type="match status" value="1"/>
</dbReference>
<protein>
    <recommendedName>
        <fullName evidence="5 10">N-(5'-phosphoribosyl)anthranilate isomerase</fullName>
        <shortName evidence="10">PRAI</shortName>
        <ecNumber evidence="4 10">5.3.1.24</ecNumber>
    </recommendedName>
</protein>
<evidence type="ECO:0000313" key="12">
    <source>
        <dbReference type="EMBL" id="KTD59239.1"/>
    </source>
</evidence>
<evidence type="ECO:0000256" key="9">
    <source>
        <dbReference type="ARBA" id="ARBA00023235"/>
    </source>
</evidence>
<accession>A0A0W0YQV9</accession>
<dbReference type="InterPro" id="IPR011060">
    <property type="entry name" value="RibuloseP-bd_barrel"/>
</dbReference>
<keyword evidence="8 10" id="KW-0057">Aromatic amino acid biosynthesis</keyword>
<comment type="caution">
    <text evidence="12">The sequence shown here is derived from an EMBL/GenBank/DDBJ whole genome shotgun (WGS) entry which is preliminary data.</text>
</comment>
<dbReference type="EMBL" id="LNYW01000049">
    <property type="protein sequence ID" value="KTD59239.1"/>
    <property type="molecule type" value="Genomic_DNA"/>
</dbReference>
<name>A0A0W0YQV9_9GAMM</name>
<dbReference type="STRING" id="1122169.Lsha_1935"/>
<dbReference type="InterPro" id="IPR001240">
    <property type="entry name" value="PRAI_dom"/>
</dbReference>
<dbReference type="UniPathway" id="UPA00035">
    <property type="reaction ID" value="UER00042"/>
</dbReference>
<dbReference type="RefSeq" id="WP_026253906.1">
    <property type="nucleotide sequence ID" value="NZ_KB892393.1"/>
</dbReference>
<evidence type="ECO:0000256" key="6">
    <source>
        <dbReference type="ARBA" id="ARBA00022605"/>
    </source>
</evidence>
<sequence>MHPSRIRVKMCGMTRKEDVAHAVALGADAIGLIFYAKSSRNVSIDHAKALLDGLSPFVAATAVLVNPDQEFVQQIIAELPVTLLQFHGDESPEFCKQFKIPYIKAIHPESKEQIIQMDNEFSEARAILLDTASGNMRGGTGLTFDWHIIPEKRKHPYILAGGLNQLNLNEAVRTCKPYAVDVCSGIEASPGIKDHFKMSQFTKALWGQNE</sequence>
<evidence type="ECO:0000256" key="1">
    <source>
        <dbReference type="ARBA" id="ARBA00001164"/>
    </source>
</evidence>
<dbReference type="OrthoDB" id="9804217at2"/>